<dbReference type="EMBL" id="KQ485483">
    <property type="protein sequence ID" value="KYP32049.1"/>
    <property type="molecule type" value="Genomic_DNA"/>
</dbReference>
<dbReference type="PANTHER" id="PTHR33240">
    <property type="entry name" value="OS08G0508500 PROTEIN"/>
    <property type="match status" value="1"/>
</dbReference>
<feature type="region of interest" description="Disordered" evidence="1">
    <location>
        <begin position="146"/>
        <end position="187"/>
    </location>
</feature>
<accession>A0A151QP16</accession>
<reference evidence="2" key="1">
    <citation type="journal article" date="2012" name="Nat. Biotechnol.">
        <title>Draft genome sequence of pigeonpea (Cajanus cajan), an orphan legume crop of resource-poor farmers.</title>
        <authorList>
            <person name="Varshney R.K."/>
            <person name="Chen W."/>
            <person name="Li Y."/>
            <person name="Bharti A.K."/>
            <person name="Saxena R.K."/>
            <person name="Schlueter J.A."/>
            <person name="Donoghue M.T."/>
            <person name="Azam S."/>
            <person name="Fan G."/>
            <person name="Whaley A.M."/>
            <person name="Farmer A.D."/>
            <person name="Sheridan J."/>
            <person name="Iwata A."/>
            <person name="Tuteja R."/>
            <person name="Penmetsa R.V."/>
            <person name="Wu W."/>
            <person name="Upadhyaya H.D."/>
            <person name="Yang S.P."/>
            <person name="Shah T."/>
            <person name="Saxena K.B."/>
            <person name="Michael T."/>
            <person name="McCombie W.R."/>
            <person name="Yang B."/>
            <person name="Zhang G."/>
            <person name="Yang H."/>
            <person name="Wang J."/>
            <person name="Spillane C."/>
            <person name="Cook D.R."/>
            <person name="May G.D."/>
            <person name="Xu X."/>
            <person name="Jackson S.A."/>
        </authorList>
    </citation>
    <scope>NUCLEOTIDE SEQUENCE [LARGE SCALE GENOMIC DNA]</scope>
</reference>
<dbReference type="Gramene" id="C.cajan_43012.t">
    <property type="protein sequence ID" value="C.cajan_43012.t.cds1"/>
    <property type="gene ID" value="C.cajan_43012"/>
</dbReference>
<protein>
    <recommendedName>
        <fullName evidence="4">Polyprotein</fullName>
    </recommendedName>
</protein>
<evidence type="ECO:0000256" key="1">
    <source>
        <dbReference type="SAM" id="MobiDB-lite"/>
    </source>
</evidence>
<dbReference type="OMA" id="NMARECY"/>
<dbReference type="PANTHER" id="PTHR33240:SF15">
    <property type="entry name" value="GAG-PRO-LIKE PROTEIN"/>
    <property type="match status" value="1"/>
</dbReference>
<name>A0A151QP16_CAJCA</name>
<evidence type="ECO:0000313" key="2">
    <source>
        <dbReference type="EMBL" id="KYP32049.1"/>
    </source>
</evidence>
<evidence type="ECO:0000313" key="3">
    <source>
        <dbReference type="Proteomes" id="UP000075243"/>
    </source>
</evidence>
<sequence length="187" mass="20944">MVIAEELANWEVHKTLIDQGSSTDVLYWPTFLKLDVPHSLIQPHIEPLVSFAGKRVHTRGYVDLLTTFRAPPDTRRVIVRYLLVEANTSYNIIIERPTLNQLGAVVSTPHLTMKFLGKDGKIISVKANKKTARQCYTEALKITSPGEQCKSDPPTVAHGTHVEIADLDPRSDSHDERPSPIDELDDL</sequence>
<evidence type="ECO:0008006" key="4">
    <source>
        <dbReference type="Google" id="ProtNLM"/>
    </source>
</evidence>
<dbReference type="AlphaFoldDB" id="A0A151QP16"/>
<dbReference type="Proteomes" id="UP000075243">
    <property type="component" value="Unassembled WGS sequence"/>
</dbReference>
<proteinExistence type="predicted"/>
<feature type="compositionally biased region" description="Basic and acidic residues" evidence="1">
    <location>
        <begin position="160"/>
        <end position="180"/>
    </location>
</feature>
<organism evidence="2 3">
    <name type="scientific">Cajanus cajan</name>
    <name type="common">Pigeon pea</name>
    <name type="synonym">Cajanus indicus</name>
    <dbReference type="NCBI Taxonomy" id="3821"/>
    <lineage>
        <taxon>Eukaryota</taxon>
        <taxon>Viridiplantae</taxon>
        <taxon>Streptophyta</taxon>
        <taxon>Embryophyta</taxon>
        <taxon>Tracheophyta</taxon>
        <taxon>Spermatophyta</taxon>
        <taxon>Magnoliopsida</taxon>
        <taxon>eudicotyledons</taxon>
        <taxon>Gunneridae</taxon>
        <taxon>Pentapetalae</taxon>
        <taxon>rosids</taxon>
        <taxon>fabids</taxon>
        <taxon>Fabales</taxon>
        <taxon>Fabaceae</taxon>
        <taxon>Papilionoideae</taxon>
        <taxon>50 kb inversion clade</taxon>
        <taxon>NPAAA clade</taxon>
        <taxon>indigoferoid/millettioid clade</taxon>
        <taxon>Phaseoleae</taxon>
        <taxon>Cajanus</taxon>
    </lineage>
</organism>
<gene>
    <name evidence="2" type="ORF">KK1_047365</name>
</gene>
<keyword evidence="3" id="KW-1185">Reference proteome</keyword>